<evidence type="ECO:0000256" key="1">
    <source>
        <dbReference type="ARBA" id="ARBA00009003"/>
    </source>
</evidence>
<organism evidence="3">
    <name type="scientific">Pseudogymnoascus destructans</name>
    <dbReference type="NCBI Taxonomy" id="655981"/>
    <lineage>
        <taxon>Eukaryota</taxon>
        <taxon>Fungi</taxon>
        <taxon>Dikarya</taxon>
        <taxon>Ascomycota</taxon>
        <taxon>Pezizomycotina</taxon>
        <taxon>Leotiomycetes</taxon>
        <taxon>Thelebolales</taxon>
        <taxon>Thelebolaceae</taxon>
        <taxon>Pseudogymnoascus</taxon>
    </lineage>
</organism>
<comment type="similarity">
    <text evidence="1">Belongs to the glycosyltransferase 32 family.</text>
</comment>
<dbReference type="GeneID" id="36290870"/>
<dbReference type="InterPro" id="IPR029044">
    <property type="entry name" value="Nucleotide-diphossugar_trans"/>
</dbReference>
<gene>
    <name evidence="3" type="ORF">VC83_07826</name>
</gene>
<dbReference type="RefSeq" id="XP_024321044.1">
    <property type="nucleotide sequence ID" value="XM_024471390.1"/>
</dbReference>
<dbReference type="VEuPathDB" id="FungiDB:GMDG_00984"/>
<evidence type="ECO:0008006" key="4">
    <source>
        <dbReference type="Google" id="ProtNLM"/>
    </source>
</evidence>
<reference evidence="3" key="1">
    <citation type="submission" date="2016-03" db="EMBL/GenBank/DDBJ databases">
        <title>Updated assembly of Pseudogymnoascus destructans, the fungus causing white-nose syndrome of bats.</title>
        <authorList>
            <person name="Palmer J.M."/>
            <person name="Drees K.P."/>
            <person name="Foster J.T."/>
            <person name="Lindner D.L."/>
        </authorList>
    </citation>
    <scope>NUCLEOTIDE SEQUENCE [LARGE SCALE GENOMIC DNA]</scope>
    <source>
        <strain evidence="3">20631-21</strain>
    </source>
</reference>
<dbReference type="eggNOG" id="ENOG502RH41">
    <property type="taxonomic scope" value="Eukaryota"/>
</dbReference>
<evidence type="ECO:0000313" key="3">
    <source>
        <dbReference type="EMBL" id="OAF55745.1"/>
    </source>
</evidence>
<dbReference type="Pfam" id="PF04488">
    <property type="entry name" value="Gly_transf_sug"/>
    <property type="match status" value="1"/>
</dbReference>
<feature type="transmembrane region" description="Helical" evidence="2">
    <location>
        <begin position="184"/>
        <end position="201"/>
    </location>
</feature>
<keyword evidence="2" id="KW-0472">Membrane</keyword>
<feature type="transmembrane region" description="Helical" evidence="2">
    <location>
        <begin position="12"/>
        <end position="32"/>
    </location>
</feature>
<dbReference type="SUPFAM" id="SSF53448">
    <property type="entry name" value="Nucleotide-diphospho-sugar transferases"/>
    <property type="match status" value="1"/>
</dbReference>
<dbReference type="OrthoDB" id="409543at2759"/>
<dbReference type="EMBL" id="KV441407">
    <property type="protein sequence ID" value="OAF55745.1"/>
    <property type="molecule type" value="Genomic_DNA"/>
</dbReference>
<feature type="transmembrane region" description="Helical" evidence="2">
    <location>
        <begin position="410"/>
        <end position="430"/>
    </location>
</feature>
<protein>
    <recommendedName>
        <fullName evidence="4">Alpha 1,4-glycosyltransferase domain-containing protein</fullName>
    </recommendedName>
</protein>
<dbReference type="Gene3D" id="3.90.550.20">
    <property type="match status" value="1"/>
</dbReference>
<feature type="transmembrane region" description="Helical" evidence="2">
    <location>
        <begin position="52"/>
        <end position="80"/>
    </location>
</feature>
<feature type="transmembrane region" description="Helical" evidence="2">
    <location>
        <begin position="152"/>
        <end position="172"/>
    </location>
</feature>
<evidence type="ECO:0000256" key="2">
    <source>
        <dbReference type="SAM" id="Phobius"/>
    </source>
</evidence>
<dbReference type="GO" id="GO:1901135">
    <property type="term" value="P:carbohydrate derivative metabolic process"/>
    <property type="evidence" value="ECO:0007669"/>
    <property type="project" value="UniProtKB-ARBA"/>
</dbReference>
<feature type="transmembrane region" description="Helical" evidence="2">
    <location>
        <begin position="213"/>
        <end position="232"/>
    </location>
</feature>
<keyword evidence="2" id="KW-0812">Transmembrane</keyword>
<dbReference type="Proteomes" id="UP000077154">
    <property type="component" value="Unassembled WGS sequence"/>
</dbReference>
<dbReference type="InterPro" id="IPR007577">
    <property type="entry name" value="GlycoTrfase_DXD_sugar-bd_CS"/>
</dbReference>
<keyword evidence="2" id="KW-1133">Transmembrane helix</keyword>
<sequence>MSNSLSAIWTWLYQYNCALIVCVVLSTYGLSIGRPMLQTGAVQLPYAEVLRFAFPLSTTLLQQLIVSIFILLSGCILVFLQPVQRTLLSAFYKPIPPTDTRLDDYSYVDNTKEVLRPAWNPDDARGIVALAGIIAAEYALTSYAFCFAPLEIYVIFRSLVLPISISISKLVFSNQDILTITGKTYPSLLLSLGTVVAAYRHDLPWPSDAVWCAFLSSILGAIWPVFTQYAFASTPVPENDSRHVDGYFELPRGSKPQDMPQSIFTFWKYTCYVSLSCVTLLFAAVLISTESQQVFRNFYVNGVLFQWLLLQIQVGFFRLIFFCTTLLLIRATCATTANFVIVHAYASQMTVLTFSSLLFSQKFGITVCIASGIWFLKNQMQSLDTLFSWIEKPSLPRHKEYFRFFTLRRVLITAIVMVFCHTGFQIRGFYRTEARPPTFSPPTPDHDAYLGPRARPDILANLDLLVDECRGPYEKPEKLRDVRSCIDYLAIQQDTYFQVPETGQAVTATVPEQGPDNSNCGGPIILYHVWWSGPPSWRTELFIKSYFYTQRLACSRLWIWINVDHHPGALTNWIKHPSFAKFLSFIETGEIELKEWRLPSRVPISPTIDPLDRARYYAQPGQPNSQGEVFVADSIVRDTTGQEYIQFYKPGDQTQLAFYTVASSDAARLIILHLHGGVYLDIDMLLLRDMRPLLLTGRPFSERWGAHADPTLYNNALVALPANSSMSSYLLTGGTRMGLMYHFMILGRMMVSEGRNEADAERGLLKLESAFFDPSWPAMDGMATGRCLVPCLKGWSDVFKARISDDEWSAYDGDMAPESEHGNNRTMENFFRGAWAYHMHNQWNAVYEQGSWIDVIARSHDRFFAGAGTNAYGEKWAGKTLSQYGTES</sequence>
<name>A0A177A0E6_9PEZI</name>
<dbReference type="AlphaFoldDB" id="A0A177A0E6"/>
<feature type="transmembrane region" description="Helical" evidence="2">
    <location>
        <begin position="269"/>
        <end position="287"/>
    </location>
</feature>
<feature type="transmembrane region" description="Helical" evidence="2">
    <location>
        <begin position="126"/>
        <end position="146"/>
    </location>
</feature>
<accession>A0A177A0E6</accession>
<feature type="transmembrane region" description="Helical" evidence="2">
    <location>
        <begin position="299"/>
        <end position="320"/>
    </location>
</feature>
<proteinExistence type="inferred from homology"/>